<dbReference type="SUPFAM" id="SSF48264">
    <property type="entry name" value="Cytochrome P450"/>
    <property type="match status" value="1"/>
</dbReference>
<keyword evidence="11" id="KW-1133">Transmembrane helix</keyword>
<proteinExistence type="inferred from homology"/>
<keyword evidence="11" id="KW-0812">Transmembrane</keyword>
<dbReference type="InterPro" id="IPR001128">
    <property type="entry name" value="Cyt_P450"/>
</dbReference>
<comment type="caution">
    <text evidence="12">The sequence shown here is derived from an EMBL/GenBank/DDBJ whole genome shotgun (WGS) entry which is preliminary data.</text>
</comment>
<feature type="transmembrane region" description="Helical" evidence="11">
    <location>
        <begin position="110"/>
        <end position="136"/>
    </location>
</feature>
<evidence type="ECO:0000256" key="9">
    <source>
        <dbReference type="PIRSR" id="PIRSR602401-1"/>
    </source>
</evidence>
<keyword evidence="7 9" id="KW-0408">Iron</keyword>
<organism evidence="12 13">
    <name type="scientific">Favolaschia claudopus</name>
    <dbReference type="NCBI Taxonomy" id="2862362"/>
    <lineage>
        <taxon>Eukaryota</taxon>
        <taxon>Fungi</taxon>
        <taxon>Dikarya</taxon>
        <taxon>Basidiomycota</taxon>
        <taxon>Agaricomycotina</taxon>
        <taxon>Agaricomycetes</taxon>
        <taxon>Agaricomycetidae</taxon>
        <taxon>Agaricales</taxon>
        <taxon>Marasmiineae</taxon>
        <taxon>Mycenaceae</taxon>
        <taxon>Favolaschia</taxon>
    </lineage>
</organism>
<evidence type="ECO:0000256" key="10">
    <source>
        <dbReference type="RuleBase" id="RU000461"/>
    </source>
</evidence>
<comment type="cofactor">
    <cofactor evidence="1 9">
        <name>heme</name>
        <dbReference type="ChEBI" id="CHEBI:30413"/>
    </cofactor>
</comment>
<evidence type="ECO:0000256" key="1">
    <source>
        <dbReference type="ARBA" id="ARBA00001971"/>
    </source>
</evidence>
<evidence type="ECO:0000256" key="3">
    <source>
        <dbReference type="ARBA" id="ARBA00010617"/>
    </source>
</evidence>
<dbReference type="PANTHER" id="PTHR46300">
    <property type="entry name" value="P450, PUTATIVE (EUROFUNG)-RELATED-RELATED"/>
    <property type="match status" value="1"/>
</dbReference>
<evidence type="ECO:0000256" key="2">
    <source>
        <dbReference type="ARBA" id="ARBA00005179"/>
    </source>
</evidence>
<dbReference type="InterPro" id="IPR002401">
    <property type="entry name" value="Cyt_P450_E_grp-I"/>
</dbReference>
<dbReference type="InterPro" id="IPR050364">
    <property type="entry name" value="Cytochrome_P450_fung"/>
</dbReference>
<evidence type="ECO:0000313" key="12">
    <source>
        <dbReference type="EMBL" id="KAK7059625.1"/>
    </source>
</evidence>
<dbReference type="AlphaFoldDB" id="A0AAW0E6I3"/>
<keyword evidence="8 10" id="KW-0503">Monooxygenase</keyword>
<accession>A0AAW0E6I3</accession>
<evidence type="ECO:0000256" key="8">
    <source>
        <dbReference type="ARBA" id="ARBA00023033"/>
    </source>
</evidence>
<keyword evidence="11" id="KW-0472">Membrane</keyword>
<dbReference type="GO" id="GO:0020037">
    <property type="term" value="F:heme binding"/>
    <property type="evidence" value="ECO:0007669"/>
    <property type="project" value="InterPro"/>
</dbReference>
<evidence type="ECO:0000256" key="11">
    <source>
        <dbReference type="SAM" id="Phobius"/>
    </source>
</evidence>
<dbReference type="PRINTS" id="PR00463">
    <property type="entry name" value="EP450I"/>
</dbReference>
<dbReference type="PROSITE" id="PS00086">
    <property type="entry name" value="CYTOCHROME_P450"/>
    <property type="match status" value="1"/>
</dbReference>
<evidence type="ECO:0000256" key="5">
    <source>
        <dbReference type="ARBA" id="ARBA00022723"/>
    </source>
</evidence>
<evidence type="ECO:0000256" key="6">
    <source>
        <dbReference type="ARBA" id="ARBA00023002"/>
    </source>
</evidence>
<evidence type="ECO:0000256" key="7">
    <source>
        <dbReference type="ARBA" id="ARBA00023004"/>
    </source>
</evidence>
<dbReference type="PANTHER" id="PTHR46300:SF7">
    <property type="entry name" value="P450, PUTATIVE (EUROFUNG)-RELATED"/>
    <property type="match status" value="1"/>
</dbReference>
<protein>
    <submittedName>
        <fullName evidence="12">Cytochrome P450</fullName>
    </submittedName>
</protein>
<evidence type="ECO:0000256" key="4">
    <source>
        <dbReference type="ARBA" id="ARBA00022617"/>
    </source>
</evidence>
<dbReference type="Proteomes" id="UP001362999">
    <property type="component" value="Unassembled WGS sequence"/>
</dbReference>
<sequence>MFFGTTEQQVIAVSAFALLTWLSLFRKKKFTTPPGPPGWPLIGNMFDLPKKESWKAYLEWSNRYNSDVVSMKLAGTQFIILNSAKAIQDLLIKRSNIYSDRPYSTMIIDLYVFVGVLFLSLLINLVFSIETTWLIVFMNNNDRWKIHRHLFKREFDSPEASVVNKKHALQASRRLINRLLTSEDHEGELRLAAVDSILSITYGITPTSFEHPFIKVTGEVNEIFADVARGGYLVDVFPALKNLPRWLPGLRFHEIGDRGRGLARDVVQGPYKEIQRQVSKGTAGPSVASRFISSVQDGETMQPGEIDAMRNVLANAYLAGSDTSICALYNFVLAMALHPEVQKKAQQGLDDVLRGERLPDYGDFDRIPYLAAVVNEVFRWHPITPFAVYHVTTQDDSYNGYHIPKGAIIVPNAWAMLHDESLFGPETGKFNPDRFVREDGTINYELSAVDMAFGYGRRACPGRVIARDTIWMMAASMLTAYDIVNPTDLDGNKLTADSPLEFTNAMISFSPPFKVSLKRRIPESLIRDGMPRE</sequence>
<dbReference type="EMBL" id="JAWWNJ010000003">
    <property type="protein sequence ID" value="KAK7059625.1"/>
    <property type="molecule type" value="Genomic_DNA"/>
</dbReference>
<dbReference type="CDD" id="cd11065">
    <property type="entry name" value="CYP64-like"/>
    <property type="match status" value="1"/>
</dbReference>
<keyword evidence="4 9" id="KW-0349">Heme</keyword>
<dbReference type="GO" id="GO:0004497">
    <property type="term" value="F:monooxygenase activity"/>
    <property type="evidence" value="ECO:0007669"/>
    <property type="project" value="UniProtKB-KW"/>
</dbReference>
<dbReference type="InterPro" id="IPR036396">
    <property type="entry name" value="Cyt_P450_sf"/>
</dbReference>
<dbReference type="GO" id="GO:0005506">
    <property type="term" value="F:iron ion binding"/>
    <property type="evidence" value="ECO:0007669"/>
    <property type="project" value="InterPro"/>
</dbReference>
<keyword evidence="6 10" id="KW-0560">Oxidoreductase</keyword>
<keyword evidence="5 9" id="KW-0479">Metal-binding</keyword>
<reference evidence="12 13" key="1">
    <citation type="journal article" date="2024" name="J Genomics">
        <title>Draft genome sequencing and assembly of Favolaschia claudopus CIRM-BRFM 2984 isolated from oak limbs.</title>
        <authorList>
            <person name="Navarro D."/>
            <person name="Drula E."/>
            <person name="Chaduli D."/>
            <person name="Cazenave R."/>
            <person name="Ahrendt S."/>
            <person name="Wang J."/>
            <person name="Lipzen A."/>
            <person name="Daum C."/>
            <person name="Barry K."/>
            <person name="Grigoriev I.V."/>
            <person name="Favel A."/>
            <person name="Rosso M.N."/>
            <person name="Martin F."/>
        </authorList>
    </citation>
    <scope>NUCLEOTIDE SEQUENCE [LARGE SCALE GENOMIC DNA]</scope>
    <source>
        <strain evidence="12 13">CIRM-BRFM 2984</strain>
    </source>
</reference>
<dbReference type="InterPro" id="IPR017972">
    <property type="entry name" value="Cyt_P450_CS"/>
</dbReference>
<comment type="pathway">
    <text evidence="2">Secondary metabolite biosynthesis.</text>
</comment>
<dbReference type="Gene3D" id="1.10.630.10">
    <property type="entry name" value="Cytochrome P450"/>
    <property type="match status" value="1"/>
</dbReference>
<evidence type="ECO:0000313" key="13">
    <source>
        <dbReference type="Proteomes" id="UP001362999"/>
    </source>
</evidence>
<dbReference type="PRINTS" id="PR00385">
    <property type="entry name" value="P450"/>
</dbReference>
<dbReference type="Pfam" id="PF00067">
    <property type="entry name" value="p450"/>
    <property type="match status" value="2"/>
</dbReference>
<dbReference type="GO" id="GO:0016705">
    <property type="term" value="F:oxidoreductase activity, acting on paired donors, with incorporation or reduction of molecular oxygen"/>
    <property type="evidence" value="ECO:0007669"/>
    <property type="project" value="InterPro"/>
</dbReference>
<feature type="binding site" description="axial binding residue" evidence="9">
    <location>
        <position position="460"/>
    </location>
    <ligand>
        <name>heme</name>
        <dbReference type="ChEBI" id="CHEBI:30413"/>
    </ligand>
    <ligandPart>
        <name>Fe</name>
        <dbReference type="ChEBI" id="CHEBI:18248"/>
    </ligandPart>
</feature>
<feature type="transmembrane region" description="Helical" evidence="11">
    <location>
        <begin position="6"/>
        <end position="25"/>
    </location>
</feature>
<comment type="similarity">
    <text evidence="3 10">Belongs to the cytochrome P450 family.</text>
</comment>
<name>A0AAW0E6I3_9AGAR</name>
<gene>
    <name evidence="12" type="ORF">R3P38DRAFT_3168083</name>
</gene>
<keyword evidence="13" id="KW-1185">Reference proteome</keyword>